<dbReference type="OrthoDB" id="5188643at2"/>
<keyword evidence="4" id="KW-1185">Reference proteome</keyword>
<evidence type="ECO:0000313" key="4">
    <source>
        <dbReference type="Proteomes" id="UP000295621"/>
    </source>
</evidence>
<proteinExistence type="predicted"/>
<reference evidence="3 4" key="1">
    <citation type="submission" date="2019-02" db="EMBL/GenBank/DDBJ databases">
        <title>Draft genome sequences of novel Actinobacteria.</title>
        <authorList>
            <person name="Sahin N."/>
            <person name="Ay H."/>
            <person name="Saygin H."/>
        </authorList>
    </citation>
    <scope>NUCLEOTIDE SEQUENCE [LARGE SCALE GENOMIC DNA]</scope>
    <source>
        <strain evidence="3 4">KC603</strain>
    </source>
</reference>
<accession>A0A4R4RPZ2</accession>
<sequence length="250" mass="25532">MPIAHRSRGLRRLVAAAVAAVVPAAGVAVVAAPPAQAHPFGPPLSARLDVDGAEVTVTWTAAEDDWVNLGEFLGAFTDQTDQTGGTGEPLTGAQLLAQSDNLPSYLLSHFLIEQDGQPCQGQVTELQDLVTLGAQLVYTCPQPVTTVDLTVTTLTDINEAYRTVVTSDVSSEPAQALFTTTTATQQWSFDADGGGGTAQVALAAAGGLVIAAVAGGVLWWRRGSRRADGAGAAAAADVAGSSPQTVEAAR</sequence>
<feature type="signal peptide" evidence="2">
    <location>
        <begin position="1"/>
        <end position="37"/>
    </location>
</feature>
<dbReference type="Proteomes" id="UP000295621">
    <property type="component" value="Unassembled WGS sequence"/>
</dbReference>
<dbReference type="EMBL" id="SMKL01000019">
    <property type="protein sequence ID" value="TDC51850.1"/>
    <property type="molecule type" value="Genomic_DNA"/>
</dbReference>
<evidence type="ECO:0008006" key="5">
    <source>
        <dbReference type="Google" id="ProtNLM"/>
    </source>
</evidence>
<evidence type="ECO:0000313" key="3">
    <source>
        <dbReference type="EMBL" id="TDC51850.1"/>
    </source>
</evidence>
<keyword evidence="1" id="KW-0472">Membrane</keyword>
<feature type="transmembrane region" description="Helical" evidence="1">
    <location>
        <begin position="200"/>
        <end position="220"/>
    </location>
</feature>
<name>A0A4R4RPZ2_9ACTN</name>
<feature type="chain" id="PRO_5020448940" description="LPXTG cell wall anchor domain-containing protein" evidence="2">
    <location>
        <begin position="38"/>
        <end position="250"/>
    </location>
</feature>
<keyword evidence="2" id="KW-0732">Signal</keyword>
<dbReference type="AlphaFoldDB" id="A0A4R4RPZ2"/>
<organism evidence="3 4">
    <name type="scientific">Jiangella ureilytica</name>
    <dbReference type="NCBI Taxonomy" id="2530374"/>
    <lineage>
        <taxon>Bacteria</taxon>
        <taxon>Bacillati</taxon>
        <taxon>Actinomycetota</taxon>
        <taxon>Actinomycetes</taxon>
        <taxon>Jiangellales</taxon>
        <taxon>Jiangellaceae</taxon>
        <taxon>Jiangella</taxon>
    </lineage>
</organism>
<comment type="caution">
    <text evidence="3">The sequence shown here is derived from an EMBL/GenBank/DDBJ whole genome shotgun (WGS) entry which is preliminary data.</text>
</comment>
<gene>
    <name evidence="3" type="ORF">E1212_10600</name>
</gene>
<evidence type="ECO:0000256" key="2">
    <source>
        <dbReference type="SAM" id="SignalP"/>
    </source>
</evidence>
<dbReference type="RefSeq" id="WP_131982090.1">
    <property type="nucleotide sequence ID" value="NZ_SMKL01000019.1"/>
</dbReference>
<keyword evidence="1" id="KW-0812">Transmembrane</keyword>
<evidence type="ECO:0000256" key="1">
    <source>
        <dbReference type="SAM" id="Phobius"/>
    </source>
</evidence>
<keyword evidence="1" id="KW-1133">Transmembrane helix</keyword>
<protein>
    <recommendedName>
        <fullName evidence="5">LPXTG cell wall anchor domain-containing protein</fullName>
    </recommendedName>
</protein>